<proteinExistence type="predicted"/>
<sequence>MLMMDEGDNHNSVRFDDECDAFDGGGGGDDLIDIEFIYDLMGENSDPQQVLFCGWERRFWCNLDRLCSFRGIPS</sequence>
<accession>A0AAV5M7R5</accession>
<name>A0AAV5M7R5_9ROSI</name>
<keyword evidence="2" id="KW-1185">Reference proteome</keyword>
<evidence type="ECO:0000313" key="2">
    <source>
        <dbReference type="Proteomes" id="UP001054252"/>
    </source>
</evidence>
<organism evidence="1 2">
    <name type="scientific">Rubroshorea leprosula</name>
    <dbReference type="NCBI Taxonomy" id="152421"/>
    <lineage>
        <taxon>Eukaryota</taxon>
        <taxon>Viridiplantae</taxon>
        <taxon>Streptophyta</taxon>
        <taxon>Embryophyta</taxon>
        <taxon>Tracheophyta</taxon>
        <taxon>Spermatophyta</taxon>
        <taxon>Magnoliopsida</taxon>
        <taxon>eudicotyledons</taxon>
        <taxon>Gunneridae</taxon>
        <taxon>Pentapetalae</taxon>
        <taxon>rosids</taxon>
        <taxon>malvids</taxon>
        <taxon>Malvales</taxon>
        <taxon>Dipterocarpaceae</taxon>
        <taxon>Rubroshorea</taxon>
    </lineage>
</organism>
<dbReference type="EMBL" id="BPVZ01000199">
    <property type="protein sequence ID" value="GKV45874.1"/>
    <property type="molecule type" value="Genomic_DNA"/>
</dbReference>
<comment type="caution">
    <text evidence="1">The sequence shown here is derived from an EMBL/GenBank/DDBJ whole genome shotgun (WGS) entry which is preliminary data.</text>
</comment>
<dbReference type="AlphaFoldDB" id="A0AAV5M7R5"/>
<dbReference type="Proteomes" id="UP001054252">
    <property type="component" value="Unassembled WGS sequence"/>
</dbReference>
<gene>
    <name evidence="1" type="ORF">SLEP1_g52903</name>
</gene>
<protein>
    <submittedName>
        <fullName evidence="1">Uncharacterized protein</fullName>
    </submittedName>
</protein>
<reference evidence="1 2" key="1">
    <citation type="journal article" date="2021" name="Commun. Biol.">
        <title>The genome of Shorea leprosula (Dipterocarpaceae) highlights the ecological relevance of drought in aseasonal tropical rainforests.</title>
        <authorList>
            <person name="Ng K.K.S."/>
            <person name="Kobayashi M.J."/>
            <person name="Fawcett J.A."/>
            <person name="Hatakeyama M."/>
            <person name="Paape T."/>
            <person name="Ng C.H."/>
            <person name="Ang C.C."/>
            <person name="Tnah L.H."/>
            <person name="Lee C.T."/>
            <person name="Nishiyama T."/>
            <person name="Sese J."/>
            <person name="O'Brien M.J."/>
            <person name="Copetti D."/>
            <person name="Mohd Noor M.I."/>
            <person name="Ong R.C."/>
            <person name="Putra M."/>
            <person name="Sireger I.Z."/>
            <person name="Indrioko S."/>
            <person name="Kosugi Y."/>
            <person name="Izuno A."/>
            <person name="Isagi Y."/>
            <person name="Lee S.L."/>
            <person name="Shimizu K.K."/>
        </authorList>
    </citation>
    <scope>NUCLEOTIDE SEQUENCE [LARGE SCALE GENOMIC DNA]</scope>
    <source>
        <strain evidence="1">214</strain>
    </source>
</reference>
<evidence type="ECO:0000313" key="1">
    <source>
        <dbReference type="EMBL" id="GKV45874.1"/>
    </source>
</evidence>